<name>A0A8J6JE14_9FIRM</name>
<dbReference type="Proteomes" id="UP000607645">
    <property type="component" value="Unassembled WGS sequence"/>
</dbReference>
<dbReference type="RefSeq" id="WP_155151801.1">
    <property type="nucleotide sequence ID" value="NZ_JACOPQ010000009.1"/>
</dbReference>
<keyword evidence="3" id="KW-1185">Reference proteome</keyword>
<dbReference type="AlphaFoldDB" id="A0A8J6JE14"/>
<organism evidence="2 3">
    <name type="scientific">Lawsonibacter faecis</name>
    <dbReference type="NCBI Taxonomy" id="2763052"/>
    <lineage>
        <taxon>Bacteria</taxon>
        <taxon>Bacillati</taxon>
        <taxon>Bacillota</taxon>
        <taxon>Clostridia</taxon>
        <taxon>Eubacteriales</taxon>
        <taxon>Oscillospiraceae</taxon>
        <taxon>Lawsonibacter</taxon>
    </lineage>
</organism>
<evidence type="ECO:0000256" key="1">
    <source>
        <dbReference type="SAM" id="Coils"/>
    </source>
</evidence>
<comment type="caution">
    <text evidence="2">The sequence shown here is derived from an EMBL/GenBank/DDBJ whole genome shotgun (WGS) entry which is preliminary data.</text>
</comment>
<dbReference type="EMBL" id="JACOPQ010000009">
    <property type="protein sequence ID" value="MBC5737816.1"/>
    <property type="molecule type" value="Genomic_DNA"/>
</dbReference>
<feature type="coiled-coil region" evidence="1">
    <location>
        <begin position="6"/>
        <end position="33"/>
    </location>
</feature>
<proteinExistence type="predicted"/>
<keyword evidence="1" id="KW-0175">Coiled coil</keyword>
<accession>A0A8J6JE14</accession>
<reference evidence="2" key="1">
    <citation type="submission" date="2020-08" db="EMBL/GenBank/DDBJ databases">
        <title>Genome public.</title>
        <authorList>
            <person name="Liu C."/>
            <person name="Sun Q."/>
        </authorList>
    </citation>
    <scope>NUCLEOTIDE SEQUENCE</scope>
    <source>
        <strain evidence="2">NSJ-52</strain>
    </source>
</reference>
<evidence type="ECO:0000313" key="2">
    <source>
        <dbReference type="EMBL" id="MBC5737816.1"/>
    </source>
</evidence>
<protein>
    <submittedName>
        <fullName evidence="2">Uncharacterized protein</fullName>
    </submittedName>
</protein>
<evidence type="ECO:0000313" key="3">
    <source>
        <dbReference type="Proteomes" id="UP000607645"/>
    </source>
</evidence>
<sequence length="91" mass="10796">MNDDILNEKLRELRRLKRAADELHDGITALEDEIKAELTRREVDEITTKDYRVSWKSVVSTRLDTKALKEERPEIYERYAKDSVSKRFVVT</sequence>
<gene>
    <name evidence="2" type="ORF">H8S62_12445</name>
</gene>